<evidence type="ECO:0000313" key="3">
    <source>
        <dbReference type="Proteomes" id="UP000183613"/>
    </source>
</evidence>
<reference evidence="2" key="1">
    <citation type="submission" date="2016-10" db="EMBL/GenBank/DDBJ databases">
        <authorList>
            <person name="Varghese N."/>
            <person name="Submissions S."/>
        </authorList>
    </citation>
    <scope>NUCLEOTIDE SEQUENCE [LARGE SCALE GENOMIC DNA]</scope>
    <source>
        <strain evidence="2">LMG 25555</strain>
    </source>
</reference>
<dbReference type="RefSeq" id="WP_048361605.1">
    <property type="nucleotide sequence ID" value="NZ_FNUD01000002.1"/>
</dbReference>
<dbReference type="PATRIC" id="fig|882211.3.peg.3988"/>
<feature type="coiled-coil region" evidence="1">
    <location>
        <begin position="156"/>
        <end position="205"/>
    </location>
</feature>
<proteinExistence type="predicted"/>
<protein>
    <submittedName>
        <fullName evidence="2">Uncharacterized protein</fullName>
    </submittedName>
</protein>
<keyword evidence="1" id="KW-0175">Coiled coil</keyword>
<evidence type="ECO:0000256" key="1">
    <source>
        <dbReference type="SAM" id="Coils"/>
    </source>
</evidence>
<comment type="caution">
    <text evidence="2">The sequence shown here is derived from an EMBL/GenBank/DDBJ whole genome shotgun (WGS) entry which is preliminary data.</text>
</comment>
<keyword evidence="3" id="KW-1185">Reference proteome</keyword>
<dbReference type="OrthoDB" id="6979150at2"/>
<sequence length="328" mass="37456">MQLFKKLLNILGQADRSRERADNPLLILPEFESLKRTLNIVESARRHGEQGYPPVEATRLSAIEEKVRTTLESERHKVLAWGESRISMIQNRLNALDITGTVSRCAQSDQAFELAAQSLISDYALRLMRLENSAREREAELCAYKAQQHSGVAKYRKRRNEALEVYQDEIADVRNELMALKQAFLDNLESDVLACNEQVVSYQSNLEEKRSIKPRLASGLNKTEMLLTGLVQCYRAENQLHRNGRRAPAYFTENIALLAINLPDSDTSEDEVCLASQQQALSHLIEQLEQIRGRIQSSFYEKYNQLMPLSWLPEYPPVMESSITAKTV</sequence>
<gene>
    <name evidence="2" type="ORF">SAMN04489800_3509</name>
</gene>
<organism evidence="2 3">
    <name type="scientific">Pseudomonas deceptionensis</name>
    <dbReference type="NCBI Taxonomy" id="882211"/>
    <lineage>
        <taxon>Bacteria</taxon>
        <taxon>Pseudomonadati</taxon>
        <taxon>Pseudomonadota</taxon>
        <taxon>Gammaproteobacteria</taxon>
        <taxon>Pseudomonadales</taxon>
        <taxon>Pseudomonadaceae</taxon>
        <taxon>Pseudomonas</taxon>
    </lineage>
</organism>
<dbReference type="Proteomes" id="UP000183613">
    <property type="component" value="Unassembled WGS sequence"/>
</dbReference>
<dbReference type="AlphaFoldDB" id="A0A0J6G762"/>
<name>A0A0J6G762_PSEDM</name>
<evidence type="ECO:0000313" key="2">
    <source>
        <dbReference type="EMBL" id="SEF00392.1"/>
    </source>
</evidence>
<accession>A0A0J6G762</accession>
<dbReference type="EMBL" id="FNUD01000002">
    <property type="protein sequence ID" value="SEF00392.1"/>
    <property type="molecule type" value="Genomic_DNA"/>
</dbReference>